<comment type="similarity">
    <text evidence="2 6">Belongs to the drug/metabolite transporter (DMT) superfamily. Plant drug/metabolite exporter (P-DME) (TC 2.A.7.4) family.</text>
</comment>
<feature type="transmembrane region" description="Helical" evidence="6">
    <location>
        <begin position="65"/>
        <end position="82"/>
    </location>
</feature>
<evidence type="ECO:0000256" key="3">
    <source>
        <dbReference type="ARBA" id="ARBA00022692"/>
    </source>
</evidence>
<evidence type="ECO:0000256" key="1">
    <source>
        <dbReference type="ARBA" id="ARBA00004141"/>
    </source>
</evidence>
<gene>
    <name evidence="8" type="ORF">CRG98_038745</name>
</gene>
<evidence type="ECO:0000256" key="4">
    <source>
        <dbReference type="ARBA" id="ARBA00022989"/>
    </source>
</evidence>
<dbReference type="SUPFAM" id="SSF103481">
    <property type="entry name" value="Multidrug resistance efflux transporter EmrE"/>
    <property type="match status" value="1"/>
</dbReference>
<proteinExistence type="inferred from homology"/>
<feature type="transmembrane region" description="Helical" evidence="6">
    <location>
        <begin position="94"/>
        <end position="113"/>
    </location>
</feature>
<feature type="transmembrane region" description="Helical" evidence="6">
    <location>
        <begin position="119"/>
        <end position="141"/>
    </location>
</feature>
<evidence type="ECO:0000313" key="8">
    <source>
        <dbReference type="EMBL" id="PKI40868.1"/>
    </source>
</evidence>
<dbReference type="InterPro" id="IPR030184">
    <property type="entry name" value="WAT1-related"/>
</dbReference>
<evidence type="ECO:0000256" key="5">
    <source>
        <dbReference type="ARBA" id="ARBA00023136"/>
    </source>
</evidence>
<protein>
    <recommendedName>
        <fullName evidence="6">WAT1-related protein</fullName>
    </recommendedName>
</protein>
<evidence type="ECO:0000256" key="2">
    <source>
        <dbReference type="ARBA" id="ARBA00007635"/>
    </source>
</evidence>
<keyword evidence="5 6" id="KW-0472">Membrane</keyword>
<comment type="caution">
    <text evidence="6">Lacks conserved residue(s) required for the propagation of feature annotation.</text>
</comment>
<feature type="transmembrane region" description="Helical" evidence="6">
    <location>
        <begin position="29"/>
        <end position="50"/>
    </location>
</feature>
<dbReference type="EMBL" id="PGOL01003475">
    <property type="protein sequence ID" value="PKI40868.1"/>
    <property type="molecule type" value="Genomic_DNA"/>
</dbReference>
<accession>A0A2I0IA39</accession>
<reference evidence="8 9" key="1">
    <citation type="submission" date="2017-11" db="EMBL/GenBank/DDBJ databases">
        <title>De-novo sequencing of pomegranate (Punica granatum L.) genome.</title>
        <authorList>
            <person name="Akparov Z."/>
            <person name="Amiraslanov A."/>
            <person name="Hajiyeva S."/>
            <person name="Abbasov M."/>
            <person name="Kaur K."/>
            <person name="Hamwieh A."/>
            <person name="Solovyev V."/>
            <person name="Salamov A."/>
            <person name="Braich B."/>
            <person name="Kosarev P."/>
            <person name="Mahmoud A."/>
            <person name="Hajiyev E."/>
            <person name="Babayeva S."/>
            <person name="Izzatullayeva V."/>
            <person name="Mammadov A."/>
            <person name="Mammadov A."/>
            <person name="Sharifova S."/>
            <person name="Ojaghi J."/>
            <person name="Eynullazada K."/>
            <person name="Bayramov B."/>
            <person name="Abdulazimova A."/>
            <person name="Shahmuradov I."/>
        </authorList>
    </citation>
    <scope>NUCLEOTIDE SEQUENCE [LARGE SCALE GENOMIC DNA]</scope>
    <source>
        <strain evidence="9">cv. AG2017</strain>
        <tissue evidence="8">Leaf</tissue>
    </source>
</reference>
<dbReference type="InterPro" id="IPR037185">
    <property type="entry name" value="EmrE-like"/>
</dbReference>
<dbReference type="InterPro" id="IPR000620">
    <property type="entry name" value="EamA_dom"/>
</dbReference>
<feature type="domain" description="EamA" evidence="7">
    <location>
        <begin position="22"/>
        <end position="137"/>
    </location>
</feature>
<keyword evidence="4 6" id="KW-1133">Transmembrane helix</keyword>
<comment type="caution">
    <text evidence="8">The sequence shown here is derived from an EMBL/GenBank/DDBJ whole genome shotgun (WGS) entry which is preliminary data.</text>
</comment>
<dbReference type="Proteomes" id="UP000233551">
    <property type="component" value="Unassembled WGS sequence"/>
</dbReference>
<keyword evidence="9" id="KW-1185">Reference proteome</keyword>
<keyword evidence="3 6" id="KW-0812">Transmembrane</keyword>
<evidence type="ECO:0000259" key="7">
    <source>
        <dbReference type="Pfam" id="PF00892"/>
    </source>
</evidence>
<dbReference type="PANTHER" id="PTHR31218">
    <property type="entry name" value="WAT1-RELATED PROTEIN"/>
    <property type="match status" value="1"/>
</dbReference>
<dbReference type="GO" id="GO:0022857">
    <property type="term" value="F:transmembrane transporter activity"/>
    <property type="evidence" value="ECO:0007669"/>
    <property type="project" value="InterPro"/>
</dbReference>
<comment type="subcellular location">
    <subcellularLocation>
        <location evidence="1 6">Membrane</location>
        <topology evidence="1 6">Multi-pass membrane protein</topology>
    </subcellularLocation>
</comment>
<organism evidence="8 9">
    <name type="scientific">Punica granatum</name>
    <name type="common">Pomegranate</name>
    <dbReference type="NCBI Taxonomy" id="22663"/>
    <lineage>
        <taxon>Eukaryota</taxon>
        <taxon>Viridiplantae</taxon>
        <taxon>Streptophyta</taxon>
        <taxon>Embryophyta</taxon>
        <taxon>Tracheophyta</taxon>
        <taxon>Spermatophyta</taxon>
        <taxon>Magnoliopsida</taxon>
        <taxon>eudicotyledons</taxon>
        <taxon>Gunneridae</taxon>
        <taxon>Pentapetalae</taxon>
        <taxon>rosids</taxon>
        <taxon>malvids</taxon>
        <taxon>Myrtales</taxon>
        <taxon>Lythraceae</taxon>
        <taxon>Punica</taxon>
    </lineage>
</organism>
<evidence type="ECO:0000313" key="9">
    <source>
        <dbReference type="Proteomes" id="UP000233551"/>
    </source>
</evidence>
<dbReference type="Pfam" id="PF00892">
    <property type="entry name" value="EamA"/>
    <property type="match status" value="1"/>
</dbReference>
<dbReference type="STRING" id="22663.A0A2I0IA39"/>
<dbReference type="AlphaFoldDB" id="A0A2I0IA39"/>
<dbReference type="GO" id="GO:0016020">
    <property type="term" value="C:membrane"/>
    <property type="evidence" value="ECO:0007669"/>
    <property type="project" value="UniProtKB-SubCell"/>
</dbReference>
<evidence type="ECO:0000256" key="6">
    <source>
        <dbReference type="RuleBase" id="RU363077"/>
    </source>
</evidence>
<name>A0A2I0IA39_PUNGR</name>
<sequence length="156" mass="16763">MGAFLAKTSDDLALFDILSITIKKYPAELSLSSLICLMGAVQSAAVALVAERHPAAWAVGWDSRLLAPVYTGVISSGVTYYVQGLVMKTRGPVFVTAFNPLCMIIVAALGTIILAEKLYLGSIIGGIVIAFGLYSVVLKGWQKCRIRRRMGKLDQP</sequence>